<dbReference type="SUPFAM" id="SSF56672">
    <property type="entry name" value="DNA/RNA polymerases"/>
    <property type="match status" value="1"/>
</dbReference>
<keyword evidence="8" id="KW-1185">Reference proteome</keyword>
<evidence type="ECO:0000259" key="6">
    <source>
        <dbReference type="SMART" id="SM00482"/>
    </source>
</evidence>
<evidence type="ECO:0000256" key="5">
    <source>
        <dbReference type="SAM" id="Coils"/>
    </source>
</evidence>
<dbReference type="SUPFAM" id="SSF53098">
    <property type="entry name" value="Ribonuclease H-like"/>
    <property type="match status" value="1"/>
</dbReference>
<keyword evidence="4" id="KW-0235">DNA replication</keyword>
<feature type="domain" description="DNA-directed DNA polymerase family A palm" evidence="6">
    <location>
        <begin position="393"/>
        <end position="633"/>
    </location>
</feature>
<evidence type="ECO:0000256" key="2">
    <source>
        <dbReference type="ARBA" id="ARBA00022679"/>
    </source>
</evidence>
<dbReference type="Pfam" id="PF01612">
    <property type="entry name" value="DNA_pol_A_exo1"/>
    <property type="match status" value="1"/>
</dbReference>
<dbReference type="SMART" id="SM00482">
    <property type="entry name" value="POLAc"/>
    <property type="match status" value="1"/>
</dbReference>
<dbReference type="Pfam" id="PF00476">
    <property type="entry name" value="DNA_pol_A"/>
    <property type="match status" value="1"/>
</dbReference>
<keyword evidence="3" id="KW-0548">Nucleotidyltransferase</keyword>
<accession>A0A0B5A7I1</accession>
<dbReference type="Proteomes" id="UP000031732">
    <property type="component" value="Genome"/>
</dbReference>
<dbReference type="InterPro" id="IPR043502">
    <property type="entry name" value="DNA/RNA_pol_sf"/>
</dbReference>
<dbReference type="KEGG" id="vg:23681287"/>
<organism evidence="7 8">
    <name type="scientific">Paracoccus phage vB_PmaS-R3</name>
    <dbReference type="NCBI Taxonomy" id="2494563"/>
    <lineage>
        <taxon>Viruses</taxon>
        <taxon>Duplodnaviria</taxon>
        <taxon>Heunggongvirae</taxon>
        <taxon>Uroviricota</taxon>
        <taxon>Caudoviricetes</taxon>
        <taxon>Zhuquevirus</taxon>
        <taxon>Zhuquevirus R3</taxon>
    </lineage>
</organism>
<keyword evidence="2" id="KW-0808">Transferase</keyword>
<dbReference type="PANTHER" id="PTHR10133">
    <property type="entry name" value="DNA POLYMERASE I"/>
    <property type="match status" value="1"/>
</dbReference>
<dbReference type="InterPro" id="IPR002298">
    <property type="entry name" value="DNA_polymerase_A"/>
</dbReference>
<keyword evidence="5" id="KW-0175">Coiled coil</keyword>
<feature type="coiled-coil region" evidence="5">
    <location>
        <begin position="249"/>
        <end position="276"/>
    </location>
</feature>
<dbReference type="GO" id="GO:0008408">
    <property type="term" value="F:3'-5' exonuclease activity"/>
    <property type="evidence" value="ECO:0007669"/>
    <property type="project" value="InterPro"/>
</dbReference>
<protein>
    <submittedName>
        <fullName evidence="7">DNA polymerase I</fullName>
    </submittedName>
</protein>
<reference evidence="7 8" key="2">
    <citation type="journal article" date="2015" name="Stand. Genomic Sci.">
        <title>Complete genome sequence of Paracoccus marcusii phage vB_PmaS-R3 isolated from the South China Sea.</title>
        <authorList>
            <person name="Xu Y."/>
            <person name="Zhang R."/>
            <person name="Jiao N."/>
        </authorList>
    </citation>
    <scope>NUCLEOTIDE SEQUENCE [LARGE SCALE GENOMIC DNA]</scope>
</reference>
<dbReference type="GO" id="GO:0006261">
    <property type="term" value="P:DNA-templated DNA replication"/>
    <property type="evidence" value="ECO:0007669"/>
    <property type="project" value="InterPro"/>
</dbReference>
<dbReference type="PRINTS" id="PR00868">
    <property type="entry name" value="DNAPOLI"/>
</dbReference>
<dbReference type="InterPro" id="IPR012337">
    <property type="entry name" value="RNaseH-like_sf"/>
</dbReference>
<dbReference type="InterPro" id="IPR001098">
    <property type="entry name" value="DNA-dir_DNA_pol_A_palm_dom"/>
</dbReference>
<dbReference type="GO" id="GO:0006302">
    <property type="term" value="P:double-strand break repair"/>
    <property type="evidence" value="ECO:0007669"/>
    <property type="project" value="TreeGrafter"/>
</dbReference>
<evidence type="ECO:0000313" key="8">
    <source>
        <dbReference type="Proteomes" id="UP000031732"/>
    </source>
</evidence>
<evidence type="ECO:0000256" key="3">
    <source>
        <dbReference type="ARBA" id="ARBA00022695"/>
    </source>
</evidence>
<reference evidence="8" key="1">
    <citation type="submission" date="2014-11" db="EMBL/GenBank/DDBJ databases">
        <title>Complete genome sequence of Paracoccus marcusii phage vB_PmaS_IMEP1 isolated from the South China Sea.</title>
        <authorList>
            <person name="Xu Y."/>
            <person name="Zhang R."/>
            <person name="Jiao N."/>
        </authorList>
    </citation>
    <scope>NUCLEOTIDE SEQUENCE [LARGE SCALE GENOMIC DNA]</scope>
</reference>
<sequence>MFFDDAILTPRKKATLRELPPVPDTGWRVPQEFPNLSAATSLAIDCETKETDFENGPGWGRGRGHIVGVSLAAQARDGTRGKWYFPVRHEVEGGDNLDPRGVFGFLREALHTPTIPKAGANLLYDVGWLTTEGVYVDGPLHDVQFAEALIDENALVALDVLGHKYLGRTKTTDALYEWLRAAYPETPKRETRGNIFRAPPRLVGHYAEDDADLPLSIIPHQYEEMLRQGLLDVYRLECDLIPLLIRMRLEGISVDVEQAQRLNDEMQVEIAALYDRIYAEYGYRLNSTDGRQLGPLFKRVGIDTPLTEAGNPSVQKEWLAALEHPLGEIIRDIREREKLCGTFIQSYILDKNVGGKVFPQFHPLKGDDNGAKVGRFASSDPNLQNIPSRTKLGKAVRKCFIPDRGHSHWCKMDYSQIHYRILAHFAVGPGSDDLRASYINNKSMDYHQNVLENVAPLMGWDTTDKEHNAFVRRPIKNVNFGLLYGQSLKSLMLKTAAYFGEGFTEAQAKGFFDAYFEGAPYVKPTMKAIGEEVQQYGYTTSVLGRRCRFNLWEPATWGEWGDPLPYDAAIREYGPFIRRAFEYRGVNYKFQSSEPDIMKTGMVKCLRSGVFDYTGVPRLTVHDELDFSVRDDTPEMREAFAFIQHTMEHAVTLRIPVFVDSETGPNWGQVD</sequence>
<dbReference type="InterPro" id="IPR036397">
    <property type="entry name" value="RNaseH_sf"/>
</dbReference>
<dbReference type="Gene3D" id="3.30.70.370">
    <property type="match status" value="1"/>
</dbReference>
<dbReference type="RefSeq" id="YP_009126392.1">
    <property type="nucleotide sequence ID" value="NC_026608.1"/>
</dbReference>
<evidence type="ECO:0000256" key="4">
    <source>
        <dbReference type="ARBA" id="ARBA00022705"/>
    </source>
</evidence>
<dbReference type="Gene3D" id="1.20.1060.10">
    <property type="entry name" value="Taq DNA Polymerase, Chain T, domain 4"/>
    <property type="match status" value="1"/>
</dbReference>
<dbReference type="GeneID" id="23681287"/>
<dbReference type="GO" id="GO:0003887">
    <property type="term" value="F:DNA-directed DNA polymerase activity"/>
    <property type="evidence" value="ECO:0007669"/>
    <property type="project" value="InterPro"/>
</dbReference>
<dbReference type="Gene3D" id="3.30.420.10">
    <property type="entry name" value="Ribonuclease H-like superfamily/Ribonuclease H"/>
    <property type="match status" value="1"/>
</dbReference>
<dbReference type="EMBL" id="KP162168">
    <property type="protein sequence ID" value="AJD83126.1"/>
    <property type="molecule type" value="Genomic_DNA"/>
</dbReference>
<dbReference type="Gene3D" id="1.10.150.20">
    <property type="entry name" value="5' to 3' exonuclease, C-terminal subdomain"/>
    <property type="match status" value="1"/>
</dbReference>
<dbReference type="PANTHER" id="PTHR10133:SF27">
    <property type="entry name" value="DNA POLYMERASE NU"/>
    <property type="match status" value="1"/>
</dbReference>
<name>A0A0B5A7I1_9CAUD</name>
<dbReference type="InterPro" id="IPR002562">
    <property type="entry name" value="3'-5'_exonuclease_dom"/>
</dbReference>
<evidence type="ECO:0000256" key="1">
    <source>
        <dbReference type="ARBA" id="ARBA00022484"/>
    </source>
</evidence>
<evidence type="ECO:0000313" key="7">
    <source>
        <dbReference type="EMBL" id="AJD83126.1"/>
    </source>
</evidence>
<dbReference type="GO" id="GO:0039693">
    <property type="term" value="P:viral DNA genome replication"/>
    <property type="evidence" value="ECO:0007669"/>
    <property type="project" value="UniProtKB-KW"/>
</dbReference>
<dbReference type="GO" id="GO:0003677">
    <property type="term" value="F:DNA binding"/>
    <property type="evidence" value="ECO:0007669"/>
    <property type="project" value="InterPro"/>
</dbReference>
<keyword evidence="1" id="KW-0696">RNA-directed RNA polymerase</keyword>
<proteinExistence type="predicted"/>